<dbReference type="Proteomes" id="UP000032141">
    <property type="component" value="Chromosome C6"/>
</dbReference>
<protein>
    <recommendedName>
        <fullName evidence="4">Retrotransposon gag domain-containing protein</fullName>
    </recommendedName>
</protein>
<name>A0A0D3CS48_BRAOL</name>
<dbReference type="Gramene" id="Bo6g049330.1">
    <property type="protein sequence ID" value="Bo6g049330.1"/>
    <property type="gene ID" value="Bo6g049330"/>
</dbReference>
<reference evidence="2 3" key="1">
    <citation type="journal article" date="2014" name="Genome Biol.">
        <title>Transcriptome and methylome profiling reveals relics of genome dominance in the mesopolyploid Brassica oleracea.</title>
        <authorList>
            <person name="Parkin I.A."/>
            <person name="Koh C."/>
            <person name="Tang H."/>
            <person name="Robinson S.J."/>
            <person name="Kagale S."/>
            <person name="Clarke W.E."/>
            <person name="Town C.D."/>
            <person name="Nixon J."/>
            <person name="Krishnakumar V."/>
            <person name="Bidwell S.L."/>
            <person name="Denoeud F."/>
            <person name="Belcram H."/>
            <person name="Links M.G."/>
            <person name="Just J."/>
            <person name="Clarke C."/>
            <person name="Bender T."/>
            <person name="Huebert T."/>
            <person name="Mason A.S."/>
            <person name="Pires J.C."/>
            <person name="Barker G."/>
            <person name="Moore J."/>
            <person name="Walley P.G."/>
            <person name="Manoli S."/>
            <person name="Batley J."/>
            <person name="Edwards D."/>
            <person name="Nelson M.N."/>
            <person name="Wang X."/>
            <person name="Paterson A.H."/>
            <person name="King G."/>
            <person name="Bancroft I."/>
            <person name="Chalhoub B."/>
            <person name="Sharpe A.G."/>
        </authorList>
    </citation>
    <scope>NUCLEOTIDE SEQUENCE</scope>
    <source>
        <strain evidence="2 3">cv. TO1000</strain>
    </source>
</reference>
<proteinExistence type="predicted"/>
<feature type="compositionally biased region" description="Polar residues" evidence="1">
    <location>
        <begin position="227"/>
        <end position="236"/>
    </location>
</feature>
<evidence type="ECO:0000313" key="2">
    <source>
        <dbReference type="EnsemblPlants" id="Bo6g049330.1"/>
    </source>
</evidence>
<accession>A0A0D3CS48</accession>
<feature type="compositionally biased region" description="Basic and acidic residues" evidence="1">
    <location>
        <begin position="422"/>
        <end position="448"/>
    </location>
</feature>
<dbReference type="eggNOG" id="KOG0017">
    <property type="taxonomic scope" value="Eukaryota"/>
</dbReference>
<feature type="region of interest" description="Disordered" evidence="1">
    <location>
        <begin position="269"/>
        <end position="324"/>
    </location>
</feature>
<dbReference type="STRING" id="109376.A0A0D3CS48"/>
<organism evidence="2 3">
    <name type="scientific">Brassica oleracea var. oleracea</name>
    <dbReference type="NCBI Taxonomy" id="109376"/>
    <lineage>
        <taxon>Eukaryota</taxon>
        <taxon>Viridiplantae</taxon>
        <taxon>Streptophyta</taxon>
        <taxon>Embryophyta</taxon>
        <taxon>Tracheophyta</taxon>
        <taxon>Spermatophyta</taxon>
        <taxon>Magnoliopsida</taxon>
        <taxon>eudicotyledons</taxon>
        <taxon>Gunneridae</taxon>
        <taxon>Pentapetalae</taxon>
        <taxon>rosids</taxon>
        <taxon>malvids</taxon>
        <taxon>Brassicales</taxon>
        <taxon>Brassicaceae</taxon>
        <taxon>Brassiceae</taxon>
        <taxon>Brassica</taxon>
    </lineage>
</organism>
<feature type="compositionally biased region" description="Low complexity" evidence="1">
    <location>
        <begin position="164"/>
        <end position="210"/>
    </location>
</feature>
<feature type="region of interest" description="Disordered" evidence="1">
    <location>
        <begin position="421"/>
        <end position="450"/>
    </location>
</feature>
<feature type="region of interest" description="Disordered" evidence="1">
    <location>
        <begin position="1"/>
        <end position="22"/>
    </location>
</feature>
<dbReference type="HOGENOM" id="CLU_563051_0_0_1"/>
<keyword evidence="3" id="KW-1185">Reference proteome</keyword>
<reference evidence="2" key="2">
    <citation type="submission" date="2015-03" db="UniProtKB">
        <authorList>
            <consortium name="EnsemblPlants"/>
        </authorList>
    </citation>
    <scope>IDENTIFICATION</scope>
</reference>
<feature type="region of interest" description="Disordered" evidence="1">
    <location>
        <begin position="164"/>
        <end position="236"/>
    </location>
</feature>
<evidence type="ECO:0008006" key="4">
    <source>
        <dbReference type="Google" id="ProtNLM"/>
    </source>
</evidence>
<evidence type="ECO:0000256" key="1">
    <source>
        <dbReference type="SAM" id="MobiDB-lite"/>
    </source>
</evidence>
<dbReference type="EnsemblPlants" id="Bo6g049330.1">
    <property type="protein sequence ID" value="Bo6g049330.1"/>
    <property type="gene ID" value="Bo6g049330"/>
</dbReference>
<evidence type="ECO:0000313" key="3">
    <source>
        <dbReference type="Proteomes" id="UP000032141"/>
    </source>
</evidence>
<dbReference type="AlphaFoldDB" id="A0A0D3CS48"/>
<sequence length="485" mass="54750">MGHEWYDGVGEDPFQGLPHEDPRNHIEKHEDLVLRSEQNEVYEYNMLYKIFPYSISGEAFSWSRQLQAGSLTSWEDIERAFLYDFLDDAKATREREKNDKWDMLVESWQIKREDQIPRHMFDYTTAKGNEKYGSGEPSRVEEADISDTASASIIITMSTSTNGTTSMLIDGTTSASSNGTTSTSIDGTTSTSIDGTSSTSTNGTTSTSIDVEIPEGSSCPQDIADSTPESTDISSSCRAQYIDREITKEDFSELKDFLKVLDEAHHEDLGQNSEKKLDDDQHTSERDLETSPKASIDRHRQPDIDRPRLPDIDRHPSDDIDRHPLLHELPGYMIAEEPVEERMQESEASLLAVHEHLRPHICAEAADRFHKRVRRIHDPVTIVVPCVVVEVEIPIPPDRSVHLGSYNGVFADTMYAVASQRGEVDKDPAEAASIKTERSRPTRYDRSTSDAYQSRKILKCVKIFLMEAPTCDQTSLGKKEEELEE</sequence>